<dbReference type="InterPro" id="IPR002594">
    <property type="entry name" value="GH12"/>
</dbReference>
<sequence>MPKPLTFTDAHQPYHLTGDQKTMPRILIRATRAATATAVLMLWTASAQAQTWSATSPETSSCSPEKNLFASRIYGRYTINNDVWSPCSNVTAGPQTIWANSALDWGVTSDQPNTSGIKSYPHIGYKVNKTIGSLNSLSAIISATTPSGGAWESAFDIWAGGKAHEIMIWLNYTGTAEGCGNVKPISYNWTQAGCAIPLYRNVSLSNGSWNVYVGTNRSNIVYTFVSTTKTDNAAIDVLAFMKYLRSLNYFDDNLEIGDLQYGFEITSSRGNLSFASKNFTVTAE</sequence>
<dbReference type="Pfam" id="PF01670">
    <property type="entry name" value="Glyco_hydro_12"/>
    <property type="match status" value="1"/>
</dbReference>
<comment type="caution">
    <text evidence="4">The sequence shown here is derived from an EMBL/GenBank/DDBJ whole genome shotgun (WGS) entry which is preliminary data.</text>
</comment>
<keyword evidence="4" id="KW-0645">Protease</keyword>
<name>A0A7W8LDG5_9BURK</name>
<dbReference type="RefSeq" id="WP_227717699.1">
    <property type="nucleotide sequence ID" value="NZ_JACHDE010000026.1"/>
</dbReference>
<evidence type="ECO:0000256" key="1">
    <source>
        <dbReference type="ARBA" id="ARBA00005519"/>
    </source>
</evidence>
<dbReference type="Gene3D" id="2.60.120.180">
    <property type="match status" value="1"/>
</dbReference>
<evidence type="ECO:0000313" key="4">
    <source>
        <dbReference type="EMBL" id="MBB5405007.1"/>
    </source>
</evidence>
<dbReference type="PANTHER" id="PTHR34002:SF9">
    <property type="entry name" value="XYLOGLUCAN-SPECIFIC ENDO-BETA-1,4-GLUCANASE A"/>
    <property type="match status" value="1"/>
</dbReference>
<evidence type="ECO:0000256" key="3">
    <source>
        <dbReference type="SAM" id="SignalP"/>
    </source>
</evidence>
<accession>A0A7W8LDG5</accession>
<dbReference type="EMBL" id="JACHDE010000026">
    <property type="protein sequence ID" value="MBB5405007.1"/>
    <property type="molecule type" value="Genomic_DNA"/>
</dbReference>
<proteinExistence type="inferred from homology"/>
<comment type="similarity">
    <text evidence="1 2">Belongs to the glycosyl hydrolase 12 (cellulase H) family.</text>
</comment>
<dbReference type="GO" id="GO:0000272">
    <property type="term" value="P:polysaccharide catabolic process"/>
    <property type="evidence" value="ECO:0007669"/>
    <property type="project" value="UniProtKB-KW"/>
</dbReference>
<evidence type="ECO:0000256" key="2">
    <source>
        <dbReference type="RuleBase" id="RU361163"/>
    </source>
</evidence>
<reference evidence="4 5" key="1">
    <citation type="submission" date="2020-08" db="EMBL/GenBank/DDBJ databases">
        <title>Genomic Encyclopedia of Type Strains, Phase IV (KMG-V): Genome sequencing to study the core and pangenomes of soil and plant-associated prokaryotes.</title>
        <authorList>
            <person name="Whitman W."/>
        </authorList>
    </citation>
    <scope>NUCLEOTIDE SEQUENCE [LARGE SCALE GENOMIC DNA]</scope>
    <source>
        <strain evidence="4 5">JPY162</strain>
    </source>
</reference>
<dbReference type="Proteomes" id="UP000592820">
    <property type="component" value="Unassembled WGS sequence"/>
</dbReference>
<dbReference type="EC" id="3.4.24.-" evidence="4"/>
<keyword evidence="2" id="KW-0326">Glycosidase</keyword>
<dbReference type="PANTHER" id="PTHR34002">
    <property type="entry name" value="BLR1656 PROTEIN"/>
    <property type="match status" value="1"/>
</dbReference>
<dbReference type="GO" id="GO:0006508">
    <property type="term" value="P:proteolysis"/>
    <property type="evidence" value="ECO:0007669"/>
    <property type="project" value="UniProtKB-KW"/>
</dbReference>
<dbReference type="SUPFAM" id="SSF49899">
    <property type="entry name" value="Concanavalin A-like lectins/glucanases"/>
    <property type="match status" value="1"/>
</dbReference>
<keyword evidence="2" id="KW-0624">Polysaccharide degradation</keyword>
<protein>
    <submittedName>
        <fullName evidence="4">Zinc protease</fullName>
        <ecNumber evidence="4">3.4.24.-</ecNumber>
    </submittedName>
</protein>
<organism evidence="4 5">
    <name type="scientific">Paraburkholderia youngii</name>
    <dbReference type="NCBI Taxonomy" id="2782701"/>
    <lineage>
        <taxon>Bacteria</taxon>
        <taxon>Pseudomonadati</taxon>
        <taxon>Pseudomonadota</taxon>
        <taxon>Betaproteobacteria</taxon>
        <taxon>Burkholderiales</taxon>
        <taxon>Burkholderiaceae</taxon>
        <taxon>Paraburkholderia</taxon>
    </lineage>
</organism>
<keyword evidence="2 4" id="KW-0378">Hydrolase</keyword>
<dbReference type="InterPro" id="IPR013320">
    <property type="entry name" value="ConA-like_dom_sf"/>
</dbReference>
<evidence type="ECO:0000313" key="5">
    <source>
        <dbReference type="Proteomes" id="UP000592820"/>
    </source>
</evidence>
<keyword evidence="2" id="KW-0119">Carbohydrate metabolism</keyword>
<feature type="chain" id="PRO_5031514154" evidence="3">
    <location>
        <begin position="50"/>
        <end position="284"/>
    </location>
</feature>
<dbReference type="GO" id="GO:0008810">
    <property type="term" value="F:cellulase activity"/>
    <property type="evidence" value="ECO:0007669"/>
    <property type="project" value="InterPro"/>
</dbReference>
<dbReference type="InterPro" id="IPR013319">
    <property type="entry name" value="GH11/12"/>
</dbReference>
<dbReference type="AlphaFoldDB" id="A0A7W8LDG5"/>
<feature type="signal peptide" evidence="3">
    <location>
        <begin position="1"/>
        <end position="49"/>
    </location>
</feature>
<keyword evidence="3" id="KW-0732">Signal</keyword>
<dbReference type="GO" id="GO:0008233">
    <property type="term" value="F:peptidase activity"/>
    <property type="evidence" value="ECO:0007669"/>
    <property type="project" value="UniProtKB-KW"/>
</dbReference>
<gene>
    <name evidence="4" type="ORF">HDG41_007103</name>
</gene>